<dbReference type="KEGG" id="vg:40074522"/>
<sequence>MGLKVLSLDGQPGLGLEQEEVYDWTKQLWDKLEDRVWSHPQVTFQKEDVDERIVRELIQHKELLEAVERWITVTDYSLLPKLREAKRVFEAIQPPPVRETLYRGFSPKDRNHDEAIKALEVGETYSYTPNSMMSFSFHKGTVKDFGDTIVSVPYADVRDRMFHITNEIVMAYMVRDIKDFNLNSETKFPTFGESVFLPDGRAITLTMVSKG</sequence>
<evidence type="ECO:0000313" key="2">
    <source>
        <dbReference type="Proteomes" id="UP000222831"/>
    </source>
</evidence>
<dbReference type="EMBL" id="AP017924">
    <property type="protein sequence ID" value="BAW19101.1"/>
    <property type="molecule type" value="Genomic_DNA"/>
</dbReference>
<evidence type="ECO:0000313" key="1">
    <source>
        <dbReference type="EMBL" id="BAW19101.1"/>
    </source>
</evidence>
<keyword evidence="2" id="KW-1185">Reference proteome</keyword>
<name>A0A1L7N0U9_9CAUD</name>
<accession>A0A1L7N0U9</accession>
<dbReference type="GeneID" id="40074522"/>
<dbReference type="RefSeq" id="YP_009598820.1">
    <property type="nucleotide sequence ID" value="NC_041911.1"/>
</dbReference>
<dbReference type="Proteomes" id="UP000222831">
    <property type="component" value="Segment"/>
</dbReference>
<organism evidence="1 2">
    <name type="scientific">Ralstonia phage RP12</name>
    <dbReference type="NCBI Taxonomy" id="1923889"/>
    <lineage>
        <taxon>Viruses</taxon>
        <taxon>Duplodnaviria</taxon>
        <taxon>Heunggongvirae</taxon>
        <taxon>Uroviricota</taxon>
        <taxon>Caudoviricetes</taxon>
        <taxon>Chimalliviridae</taxon>
        <taxon>Ripduovirus</taxon>
        <taxon>Ripduovirus RP12</taxon>
    </lineage>
</organism>
<reference evidence="1 2" key="1">
    <citation type="submission" date="2016-12" db="EMBL/GenBank/DDBJ databases">
        <title>Characterization of two jumbo phages RP12 and RP31 infecting the phytopathogen Ralstonia solanacearum.</title>
        <authorList>
            <person name="Kawasaki T."/>
            <person name="Yoshikawa G."/>
            <person name="Ogata H."/>
            <person name="Yamada T."/>
        </authorList>
    </citation>
    <scope>NUCLEOTIDE SEQUENCE [LARGE SCALE GENOMIC DNA]</scope>
    <source>
        <strain evidence="1 2">RP12</strain>
    </source>
</reference>
<protein>
    <submittedName>
        <fullName evidence="1">Uncharacterized protein</fullName>
    </submittedName>
</protein>
<proteinExistence type="predicted"/>